<dbReference type="Proteomes" id="UP001319846">
    <property type="component" value="Unassembled WGS sequence"/>
</dbReference>
<evidence type="ECO:0000313" key="2">
    <source>
        <dbReference type="Proteomes" id="UP001319846"/>
    </source>
</evidence>
<comment type="caution">
    <text evidence="1">The sequence shown here is derived from an EMBL/GenBank/DDBJ whole genome shotgun (WGS) entry which is preliminary data.</text>
</comment>
<proteinExistence type="predicted"/>
<protein>
    <submittedName>
        <fullName evidence="1">FadR family transcriptional regulator</fullName>
    </submittedName>
</protein>
<reference evidence="1" key="1">
    <citation type="submission" date="2020-06" db="EMBL/GenBank/DDBJ databases">
        <title>Whole Genome Sequence of Halomonas aquamarina MB598.</title>
        <authorList>
            <person name="Pervaiz M."/>
            <person name="Fariq A."/>
            <person name="Yasmin A."/>
            <person name="Welch M."/>
        </authorList>
    </citation>
    <scope>NUCLEOTIDE SEQUENCE</scope>
    <source>
        <strain evidence="1">MB598</strain>
    </source>
</reference>
<gene>
    <name evidence="1" type="ORF">HW452_07065</name>
</gene>
<dbReference type="EMBL" id="JABYQT010000003">
    <property type="protein sequence ID" value="MBZ5487282.1"/>
    <property type="molecule type" value="Genomic_DNA"/>
</dbReference>
<organism evidence="1 2">
    <name type="scientific">Vreelandella aquamarina</name>
    <dbReference type="NCBI Taxonomy" id="77097"/>
    <lineage>
        <taxon>Bacteria</taxon>
        <taxon>Pseudomonadati</taxon>
        <taxon>Pseudomonadota</taxon>
        <taxon>Gammaproteobacteria</taxon>
        <taxon>Oceanospirillales</taxon>
        <taxon>Halomonadaceae</taxon>
        <taxon>Vreelandella</taxon>
    </lineage>
</organism>
<name>A0ACC5VT12_9GAMM</name>
<accession>A0ACC5VT12</accession>
<evidence type="ECO:0000313" key="1">
    <source>
        <dbReference type="EMBL" id="MBZ5487282.1"/>
    </source>
</evidence>
<sequence length="252" mass="28382">MQNNFNKLFLNKKIPNREFDNVTTKTKVEKAKDLYDDMRNWILRGQYLRGARLPTEAELANRYALSRSATRQVIAQLKDEGLVVSRQGSGLFVVARPTTALDAPNFVNNFSDLIALFDFRRLIETESAALAAAKRSDSDMQRLEEKSRILRKVHQNGGQGTQEDFDFHVQIAKIAGNKFLLSSVLALQTGVVFSVKLGQKTSDLPRILQSRQVTEEHNAITDAIRDADIDKARAAMQRHIESSLSRILHGDS</sequence>
<keyword evidence="2" id="KW-1185">Reference proteome</keyword>